<dbReference type="RefSeq" id="WP_160624785.1">
    <property type="nucleotide sequence ID" value="NZ_WUUQ01000002.1"/>
</dbReference>
<dbReference type="InterPro" id="IPR036680">
    <property type="entry name" value="SPOR-like_sf"/>
</dbReference>
<evidence type="ECO:0000313" key="3">
    <source>
        <dbReference type="Proteomes" id="UP000434036"/>
    </source>
</evidence>
<dbReference type="SUPFAM" id="SSF110997">
    <property type="entry name" value="Sporulation related repeat"/>
    <property type="match status" value="1"/>
</dbReference>
<reference evidence="2 3" key="1">
    <citation type="submission" date="2019-12" db="EMBL/GenBank/DDBJ databases">
        <authorList>
            <person name="Yang R."/>
        </authorList>
    </citation>
    <scope>NUCLEOTIDE SEQUENCE [LARGE SCALE GENOMIC DNA]</scope>
    <source>
        <strain evidence="2 3">DONG20-135</strain>
    </source>
</reference>
<sequence>MNNKKLIYAFACGLSILFAGIYYAVFVNLGQDESKSTASEVTLYMNQVGLYKQQDSIDKMKAQLETYGLVGYQRDMGDVTAVVCGVSTSKKETVKAQESLTKNNVTFLLKSVKTKDASVIQKIHDKDYAGALEMMKESK</sequence>
<keyword evidence="1" id="KW-1133">Transmembrane helix</keyword>
<keyword evidence="3" id="KW-1185">Reference proteome</keyword>
<reference evidence="2 3" key="2">
    <citation type="submission" date="2020-01" db="EMBL/GenBank/DDBJ databases">
        <title>Clostridiaceae sp. nov. isolated from the gut of human by culturomics.</title>
        <authorList>
            <person name="Chang Y."/>
        </authorList>
    </citation>
    <scope>NUCLEOTIDE SEQUENCE [LARGE SCALE GENOMIC DNA]</scope>
    <source>
        <strain evidence="2 3">DONG20-135</strain>
    </source>
</reference>
<accession>A0A6N8U552</accession>
<evidence type="ECO:0000256" key="1">
    <source>
        <dbReference type="SAM" id="Phobius"/>
    </source>
</evidence>
<dbReference type="Proteomes" id="UP000434036">
    <property type="component" value="Unassembled WGS sequence"/>
</dbReference>
<gene>
    <name evidence="2" type="ORF">GSF08_05205</name>
</gene>
<organism evidence="2 3">
    <name type="scientific">Copranaerobaculum intestinale</name>
    <dbReference type="NCBI Taxonomy" id="2692629"/>
    <lineage>
        <taxon>Bacteria</taxon>
        <taxon>Bacillati</taxon>
        <taxon>Bacillota</taxon>
        <taxon>Erysipelotrichia</taxon>
        <taxon>Erysipelotrichales</taxon>
        <taxon>Erysipelotrichaceae</taxon>
        <taxon>Copranaerobaculum</taxon>
    </lineage>
</organism>
<protein>
    <submittedName>
        <fullName evidence="2">SPOR domain-containing protein</fullName>
    </submittedName>
</protein>
<evidence type="ECO:0000313" key="2">
    <source>
        <dbReference type="EMBL" id="MXQ73326.1"/>
    </source>
</evidence>
<dbReference type="GO" id="GO:0042834">
    <property type="term" value="F:peptidoglycan binding"/>
    <property type="evidence" value="ECO:0007669"/>
    <property type="project" value="InterPro"/>
</dbReference>
<dbReference type="AlphaFoldDB" id="A0A6N8U552"/>
<dbReference type="EMBL" id="WUUQ01000002">
    <property type="protein sequence ID" value="MXQ73326.1"/>
    <property type="molecule type" value="Genomic_DNA"/>
</dbReference>
<keyword evidence="1" id="KW-0472">Membrane</keyword>
<proteinExistence type="predicted"/>
<feature type="transmembrane region" description="Helical" evidence="1">
    <location>
        <begin position="6"/>
        <end position="26"/>
    </location>
</feature>
<keyword evidence="1" id="KW-0812">Transmembrane</keyword>
<comment type="caution">
    <text evidence="2">The sequence shown here is derived from an EMBL/GenBank/DDBJ whole genome shotgun (WGS) entry which is preliminary data.</text>
</comment>
<name>A0A6N8U552_9FIRM</name>